<dbReference type="Pfam" id="PF03212">
    <property type="entry name" value="Pertactin"/>
    <property type="match status" value="1"/>
</dbReference>
<dbReference type="SUPFAM" id="SSF51126">
    <property type="entry name" value="Pectin lyase-like"/>
    <property type="match status" value="1"/>
</dbReference>
<keyword evidence="1 2" id="KW-0732">Signal</keyword>
<dbReference type="InterPro" id="IPR012332">
    <property type="entry name" value="Autotransporter_pectin_lyase_C"/>
</dbReference>
<dbReference type="PRINTS" id="PR01484">
    <property type="entry name" value="PRTACTNFAMLY"/>
</dbReference>
<dbReference type="GO" id="GO:0019867">
    <property type="term" value="C:outer membrane"/>
    <property type="evidence" value="ECO:0007669"/>
    <property type="project" value="InterPro"/>
</dbReference>
<dbReference type="InterPro" id="IPR003991">
    <property type="entry name" value="Pertactin_virulence_factor"/>
</dbReference>
<sequence length="787" mass="84399">MKIDLYYKVLSLAVLSALYANNSYALTTLTDTNFPASTVAATSDNITINTTTNGALTPQINTTTGDGLSVSNSQQMIVNSSNIFGITSNAAGNYNSFYGIRVIGGGVFTANSDIDIKFNAGSGVYIASQGNAIFNNKLNIESSGLSSIGIRGYSSSVEGSNSEFKDEVTIVANGGSSYGIFSQVANNPDQNAPSMTFDKNVSITMNAPNSIGVIATGTLLNNPGLIYFKDGLDINMASGVGLVSELDNHTIKADGDIRVVANNANSSVIEATAGTVELNGQAYLEGDSYAVDTGKINLNLSKSSQVIGNIYAQQSGLINMNLSGNSTMAGDIEASDEGVMNLNLSGNAKVTGKMDNYANPNNSAGVSAGKIAVNFADGSSWTMTDSSSINSLAGQGNIIFDNYTTGMLLSITDANGATGNHTVEVVDSGNNAGDAANGATIITTKGGSATFSMPNLANIGAYQYGITQAGNDWQLERKESFSLTTNNAINGLRAGYLMNYNENQSLLQRMGELRQSASEGDLWVKLLAGKNKVDGNSQLSGFDQKFYGMQVGADRKYILNENANAYLGLAFGYTHSDQNYERGDGNIDSYYINAYGTYTNVNGFYVDNVFKLGRQKQDFSLQDNQNNSVYGDTNSTVVGLSSELGYKYYFLEQQKTGWFTEPSAQLSYSRVASDSFTASNGQHISFDSYSSMLGKVGVMVGYDFSQAENPANLYVKTNYFHEFDGDLDGKINDESIKTDLGSNWWSYGVGFNMQIENLHNVYFDIEQSRGADFKQLWKLNVGYRYTW</sequence>
<evidence type="ECO:0000313" key="5">
    <source>
        <dbReference type="Proteomes" id="UP000278542"/>
    </source>
</evidence>
<dbReference type="EMBL" id="RBWY01000005">
    <property type="protein sequence ID" value="RKS84511.1"/>
    <property type="molecule type" value="Genomic_DNA"/>
</dbReference>
<dbReference type="PANTHER" id="PTHR35037:SF7">
    <property type="entry name" value="AUTOTRANSPORTER"/>
    <property type="match status" value="1"/>
</dbReference>
<reference evidence="4 5" key="1">
    <citation type="submission" date="2018-10" db="EMBL/GenBank/DDBJ databases">
        <title>Genomic Encyclopedia of Type Strains, Phase IV (KMG-IV): sequencing the most valuable type-strain genomes for metagenomic binning, comparative biology and taxonomic classification.</title>
        <authorList>
            <person name="Goeker M."/>
        </authorList>
    </citation>
    <scope>NUCLEOTIDE SEQUENCE [LARGE SCALE GENOMIC DNA]</scope>
    <source>
        <strain evidence="4 5">DSM 22228</strain>
    </source>
</reference>
<feature type="domain" description="Autotransporter" evidence="3">
    <location>
        <begin position="515"/>
        <end position="787"/>
    </location>
</feature>
<dbReference type="PROSITE" id="PS51208">
    <property type="entry name" value="AUTOTRANSPORTER"/>
    <property type="match status" value="1"/>
</dbReference>
<dbReference type="InterPro" id="IPR011050">
    <property type="entry name" value="Pectin_lyase_fold/virulence"/>
</dbReference>
<dbReference type="SUPFAM" id="SSF103515">
    <property type="entry name" value="Autotransporter"/>
    <property type="match status" value="1"/>
</dbReference>
<dbReference type="NCBIfam" id="TIGR01414">
    <property type="entry name" value="autotrans_barl"/>
    <property type="match status" value="1"/>
</dbReference>
<dbReference type="Pfam" id="PF03797">
    <property type="entry name" value="Autotransporter"/>
    <property type="match status" value="1"/>
</dbReference>
<dbReference type="RefSeq" id="WP_121145833.1">
    <property type="nucleotide sequence ID" value="NZ_RBWY01000005.1"/>
</dbReference>
<dbReference type="Proteomes" id="UP000278542">
    <property type="component" value="Unassembled WGS sequence"/>
</dbReference>
<dbReference type="InterPro" id="IPR036709">
    <property type="entry name" value="Autotransporte_beta_dom_sf"/>
</dbReference>
<dbReference type="InterPro" id="IPR004899">
    <property type="entry name" value="Pertactin_central"/>
</dbReference>
<gene>
    <name evidence="4" type="ORF">DES39_2069</name>
</gene>
<evidence type="ECO:0000256" key="2">
    <source>
        <dbReference type="SAM" id="SignalP"/>
    </source>
</evidence>
<dbReference type="OrthoDB" id="6056869at2"/>
<dbReference type="InterPro" id="IPR006315">
    <property type="entry name" value="OM_autotransptr_brl_dom"/>
</dbReference>
<dbReference type="AlphaFoldDB" id="A0A495RB01"/>
<name>A0A495RB01_9GAMM</name>
<organism evidence="4 5">
    <name type="scientific">Orbus hercynius</name>
    <dbReference type="NCBI Taxonomy" id="593135"/>
    <lineage>
        <taxon>Bacteria</taxon>
        <taxon>Pseudomonadati</taxon>
        <taxon>Pseudomonadota</taxon>
        <taxon>Gammaproteobacteria</taxon>
        <taxon>Orbales</taxon>
        <taxon>Orbaceae</taxon>
        <taxon>Orbus</taxon>
    </lineage>
</organism>
<dbReference type="Gene3D" id="2.40.128.130">
    <property type="entry name" value="Autotransporter beta-domain"/>
    <property type="match status" value="1"/>
</dbReference>
<feature type="chain" id="PRO_5019779430" evidence="2">
    <location>
        <begin position="26"/>
        <end position="787"/>
    </location>
</feature>
<protein>
    <submittedName>
        <fullName evidence="4">Outer membrane autotransporter protein</fullName>
    </submittedName>
</protein>
<accession>A0A495RB01</accession>
<keyword evidence="5" id="KW-1185">Reference proteome</keyword>
<dbReference type="InterPro" id="IPR005546">
    <property type="entry name" value="Autotransporte_beta"/>
</dbReference>
<evidence type="ECO:0000259" key="3">
    <source>
        <dbReference type="PROSITE" id="PS51208"/>
    </source>
</evidence>
<evidence type="ECO:0000256" key="1">
    <source>
        <dbReference type="ARBA" id="ARBA00022729"/>
    </source>
</evidence>
<dbReference type="PANTHER" id="PTHR35037">
    <property type="entry name" value="C-TERMINAL REGION OF AIDA-LIKE PROTEIN"/>
    <property type="match status" value="1"/>
</dbReference>
<dbReference type="SMART" id="SM00869">
    <property type="entry name" value="Autotransporter"/>
    <property type="match status" value="1"/>
</dbReference>
<dbReference type="InterPro" id="IPR051551">
    <property type="entry name" value="Autotransporter_adhesion"/>
</dbReference>
<evidence type="ECO:0000313" key="4">
    <source>
        <dbReference type="EMBL" id="RKS84511.1"/>
    </source>
</evidence>
<feature type="signal peptide" evidence="2">
    <location>
        <begin position="1"/>
        <end position="25"/>
    </location>
</feature>
<proteinExistence type="predicted"/>
<dbReference type="Gene3D" id="2.160.20.20">
    <property type="match status" value="1"/>
</dbReference>
<comment type="caution">
    <text evidence="4">The sequence shown here is derived from an EMBL/GenBank/DDBJ whole genome shotgun (WGS) entry which is preliminary data.</text>
</comment>